<reference evidence="1" key="1">
    <citation type="submission" date="2020-09" db="EMBL/GenBank/DDBJ databases">
        <title>A new high-throughput screening method to detect antimicrobial volatiles from metagenomic clone libraries.</title>
        <authorList>
            <person name="Stocker F."/>
            <person name="Obermeier M."/>
            <person name="Resch K."/>
            <person name="Berg G."/>
            <person name="Mueller Bogota C.A."/>
        </authorList>
    </citation>
    <scope>NUCLEOTIDE SEQUENCE</scope>
</reference>
<sequence>MCLVLTLASDPKEPNRLILQLEWATDDACREDANGCAIATQQITSGAPNEHR</sequence>
<proteinExistence type="predicted"/>
<evidence type="ECO:0000313" key="1">
    <source>
        <dbReference type="EMBL" id="QOL00370.1"/>
    </source>
</evidence>
<organism evidence="1">
    <name type="scientific">uncultured organism</name>
    <dbReference type="NCBI Taxonomy" id="155900"/>
    <lineage>
        <taxon>unclassified sequences</taxon>
        <taxon>environmental samples</taxon>
    </lineage>
</organism>
<accession>A0A7L9QBY5</accession>
<protein>
    <submittedName>
        <fullName evidence="1">Uncharacterized protein</fullName>
    </submittedName>
</protein>
<dbReference type="EMBL" id="MW000467">
    <property type="protein sequence ID" value="QOL00370.1"/>
    <property type="molecule type" value="Genomic_DNA"/>
</dbReference>
<dbReference type="AlphaFoldDB" id="A0A7L9QBY5"/>
<name>A0A7L9QBY5_9ZZZZ</name>